<evidence type="ECO:0000313" key="1">
    <source>
        <dbReference type="EMBL" id="RRT79295.1"/>
    </source>
</evidence>
<evidence type="ECO:0000313" key="2">
    <source>
        <dbReference type="Proteomes" id="UP000287651"/>
    </source>
</evidence>
<dbReference type="Proteomes" id="UP000287651">
    <property type="component" value="Unassembled WGS sequence"/>
</dbReference>
<name>A0A427ASW5_ENSVE</name>
<accession>A0A427ASW5</accession>
<dbReference type="AlphaFoldDB" id="A0A427ASW5"/>
<sequence length="68" mass="7414">MCQDSPERNPESGIAIARVWWPGNLTELQLSGAVVLLRRVDLPESGPQEIPPEGVLARGLAVERLLIV</sequence>
<organism evidence="1 2">
    <name type="scientific">Ensete ventricosum</name>
    <name type="common">Abyssinian banana</name>
    <name type="synonym">Musa ensete</name>
    <dbReference type="NCBI Taxonomy" id="4639"/>
    <lineage>
        <taxon>Eukaryota</taxon>
        <taxon>Viridiplantae</taxon>
        <taxon>Streptophyta</taxon>
        <taxon>Embryophyta</taxon>
        <taxon>Tracheophyta</taxon>
        <taxon>Spermatophyta</taxon>
        <taxon>Magnoliopsida</taxon>
        <taxon>Liliopsida</taxon>
        <taxon>Zingiberales</taxon>
        <taxon>Musaceae</taxon>
        <taxon>Ensete</taxon>
    </lineage>
</organism>
<proteinExistence type="predicted"/>
<protein>
    <submittedName>
        <fullName evidence="1">Uncharacterized protein</fullName>
    </submittedName>
</protein>
<reference evidence="1 2" key="1">
    <citation type="journal article" date="2014" name="Agronomy (Basel)">
        <title>A Draft Genome Sequence for Ensete ventricosum, the Drought-Tolerant Tree Against Hunger.</title>
        <authorList>
            <person name="Harrison J."/>
            <person name="Moore K.A."/>
            <person name="Paszkiewicz K."/>
            <person name="Jones T."/>
            <person name="Grant M."/>
            <person name="Ambacheew D."/>
            <person name="Muzemil S."/>
            <person name="Studholme D.J."/>
        </authorList>
    </citation>
    <scope>NUCLEOTIDE SEQUENCE [LARGE SCALE GENOMIC DNA]</scope>
</reference>
<dbReference type="EMBL" id="AMZH03001438">
    <property type="protein sequence ID" value="RRT79295.1"/>
    <property type="molecule type" value="Genomic_DNA"/>
</dbReference>
<gene>
    <name evidence="1" type="ORF">B296_00002991</name>
</gene>
<comment type="caution">
    <text evidence="1">The sequence shown here is derived from an EMBL/GenBank/DDBJ whole genome shotgun (WGS) entry which is preliminary data.</text>
</comment>